<reference evidence="1" key="2">
    <citation type="submission" date="2015-07" db="EMBL/GenBank/DDBJ databases">
        <authorList>
            <person name="Noorani M."/>
        </authorList>
    </citation>
    <scope>NUCLEOTIDE SEQUENCE</scope>
    <source>
        <strain evidence="1">Yugu1</strain>
    </source>
</reference>
<reference evidence="1" key="1">
    <citation type="journal article" date="2012" name="Nat. Biotechnol.">
        <title>Reference genome sequence of the model plant Setaria.</title>
        <authorList>
            <person name="Bennetzen J.L."/>
            <person name="Schmutz J."/>
            <person name="Wang H."/>
            <person name="Percifield R."/>
            <person name="Hawkins J."/>
            <person name="Pontaroli A.C."/>
            <person name="Estep M."/>
            <person name="Feng L."/>
            <person name="Vaughn J.N."/>
            <person name="Grimwood J."/>
            <person name="Jenkins J."/>
            <person name="Barry K."/>
            <person name="Lindquist E."/>
            <person name="Hellsten U."/>
            <person name="Deshpande S."/>
            <person name="Wang X."/>
            <person name="Wu X."/>
            <person name="Mitros T."/>
            <person name="Triplett J."/>
            <person name="Yang X."/>
            <person name="Ye C.Y."/>
            <person name="Mauro-Herrera M."/>
            <person name="Wang L."/>
            <person name="Li P."/>
            <person name="Sharma M."/>
            <person name="Sharma R."/>
            <person name="Ronald P.C."/>
            <person name="Panaud O."/>
            <person name="Kellogg E.A."/>
            <person name="Brutnell T.P."/>
            <person name="Doust A.N."/>
            <person name="Tuskan G.A."/>
            <person name="Rokhsar D."/>
            <person name="Devos K.M."/>
        </authorList>
    </citation>
    <scope>NUCLEOTIDE SEQUENCE [LARGE SCALE GENOMIC DNA]</scope>
    <source>
        <strain evidence="1">Yugu1</strain>
    </source>
</reference>
<sequence length="56" mass="6482">MCSGHWAATAWSFVVDVLAEKERKMQRDLPRDFSNEISVIIIQELYQLDMVVNAIL</sequence>
<dbReference type="EMBL" id="CM003534">
    <property type="protein sequence ID" value="RCV32425.1"/>
    <property type="molecule type" value="Genomic_DNA"/>
</dbReference>
<gene>
    <name evidence="1" type="ORF">SETIT_7G001800v2</name>
</gene>
<evidence type="ECO:0000313" key="1">
    <source>
        <dbReference type="EMBL" id="RCV32425.1"/>
    </source>
</evidence>
<accession>A0A368RQH4</accession>
<proteinExistence type="predicted"/>
<name>A0A368RQH4_SETIT</name>
<dbReference type="AlphaFoldDB" id="A0A368RQH4"/>
<protein>
    <submittedName>
        <fullName evidence="1">Uncharacterized protein</fullName>
    </submittedName>
</protein>
<organism evidence="1">
    <name type="scientific">Setaria italica</name>
    <name type="common">Foxtail millet</name>
    <name type="synonym">Panicum italicum</name>
    <dbReference type="NCBI Taxonomy" id="4555"/>
    <lineage>
        <taxon>Eukaryota</taxon>
        <taxon>Viridiplantae</taxon>
        <taxon>Streptophyta</taxon>
        <taxon>Embryophyta</taxon>
        <taxon>Tracheophyta</taxon>
        <taxon>Spermatophyta</taxon>
        <taxon>Magnoliopsida</taxon>
        <taxon>Liliopsida</taxon>
        <taxon>Poales</taxon>
        <taxon>Poaceae</taxon>
        <taxon>PACMAD clade</taxon>
        <taxon>Panicoideae</taxon>
        <taxon>Panicodae</taxon>
        <taxon>Paniceae</taxon>
        <taxon>Cenchrinae</taxon>
        <taxon>Setaria</taxon>
    </lineage>
</organism>